<keyword evidence="3" id="KW-1185">Reference proteome</keyword>
<evidence type="ECO:0000313" key="2">
    <source>
        <dbReference type="EMBL" id="GHI89942.1"/>
    </source>
</evidence>
<feature type="signal peptide" evidence="1">
    <location>
        <begin position="1"/>
        <end position="26"/>
    </location>
</feature>
<dbReference type="OrthoDB" id="3542365at2"/>
<reference evidence="2" key="1">
    <citation type="submission" date="2020-09" db="EMBL/GenBank/DDBJ databases">
        <title>Whole genome shotgun sequence of Streptomyces xanthophaeus NBRC 12829.</title>
        <authorList>
            <person name="Komaki H."/>
            <person name="Tamura T."/>
        </authorList>
    </citation>
    <scope>NUCLEOTIDE SEQUENCE</scope>
    <source>
        <strain evidence="2">NBRC 12829</strain>
    </source>
</reference>
<sequence>MRLHQTLGAIVGTLLLALAVPTSAHATTGDFVYKTSTGQEAVVSDAASGQCINLPGTTEEAPGHSPQNLTISTATVFVDTDCNGDTYSAMEPGKKLGEEVKVRSVIFS</sequence>
<name>A0A919LJ47_9ACTN</name>
<proteinExistence type="predicted"/>
<comment type="caution">
    <text evidence="2">The sequence shown here is derived from an EMBL/GenBank/DDBJ whole genome shotgun (WGS) entry which is preliminary data.</text>
</comment>
<gene>
    <name evidence="2" type="ORF">Sxan_73060</name>
</gene>
<dbReference type="Proteomes" id="UP000600026">
    <property type="component" value="Unassembled WGS sequence"/>
</dbReference>
<evidence type="ECO:0008006" key="4">
    <source>
        <dbReference type="Google" id="ProtNLM"/>
    </source>
</evidence>
<dbReference type="AlphaFoldDB" id="A0A919LJ47"/>
<feature type="chain" id="PRO_5037203292" description="Secreted protein" evidence="1">
    <location>
        <begin position="27"/>
        <end position="108"/>
    </location>
</feature>
<accession>A0A919LJ47</accession>
<dbReference type="EMBL" id="BNEE01000006">
    <property type="protein sequence ID" value="GHI89942.1"/>
    <property type="molecule type" value="Genomic_DNA"/>
</dbReference>
<evidence type="ECO:0000256" key="1">
    <source>
        <dbReference type="SAM" id="SignalP"/>
    </source>
</evidence>
<organism evidence="2 3">
    <name type="scientific">Streptomyces xanthophaeus</name>
    <dbReference type="NCBI Taxonomy" id="67385"/>
    <lineage>
        <taxon>Bacteria</taxon>
        <taxon>Bacillati</taxon>
        <taxon>Actinomycetota</taxon>
        <taxon>Actinomycetes</taxon>
        <taxon>Kitasatosporales</taxon>
        <taxon>Streptomycetaceae</taxon>
        <taxon>Streptomyces</taxon>
    </lineage>
</organism>
<protein>
    <recommendedName>
        <fullName evidence="4">Secreted protein</fullName>
    </recommendedName>
</protein>
<dbReference type="RefSeq" id="WP_031148806.1">
    <property type="nucleotide sequence ID" value="NZ_BNEE01000006.1"/>
</dbReference>
<evidence type="ECO:0000313" key="3">
    <source>
        <dbReference type="Proteomes" id="UP000600026"/>
    </source>
</evidence>
<keyword evidence="1" id="KW-0732">Signal</keyword>